<dbReference type="AlphaFoldDB" id="A0A371I7T0"/>
<accession>A0A371I7T0</accession>
<dbReference type="Gene3D" id="3.30.70.270">
    <property type="match status" value="1"/>
</dbReference>
<dbReference type="InterPro" id="IPR043502">
    <property type="entry name" value="DNA/RNA_pol_sf"/>
</dbReference>
<proteinExistence type="predicted"/>
<sequence>MQEAMITTPTISIHGRSLCVSFRYRRCDIGNEGLGDMKTNFKKMTLKIKKEGVKLLKGNLVICKGEVLVRTRTAYKRRHEHVMVLKEGASIINLSPYIKKTLIGQIFTQGHYKYLVIPFGLTNAFSTFQSLMNKVFKSFFRRQREPYSIVTRSFPIDMFK</sequence>
<dbReference type="Proteomes" id="UP000257109">
    <property type="component" value="Unassembled WGS sequence"/>
</dbReference>
<evidence type="ECO:0000313" key="2">
    <source>
        <dbReference type="Proteomes" id="UP000257109"/>
    </source>
</evidence>
<dbReference type="InterPro" id="IPR043128">
    <property type="entry name" value="Rev_trsase/Diguanyl_cyclase"/>
</dbReference>
<keyword evidence="2" id="KW-1185">Reference proteome</keyword>
<dbReference type="EMBL" id="QJKJ01000712">
    <property type="protein sequence ID" value="RDY11078.1"/>
    <property type="molecule type" value="Genomic_DNA"/>
</dbReference>
<reference evidence="1" key="1">
    <citation type="submission" date="2018-05" db="EMBL/GenBank/DDBJ databases">
        <title>Draft genome of Mucuna pruriens seed.</title>
        <authorList>
            <person name="Nnadi N.E."/>
            <person name="Vos R."/>
            <person name="Hasami M.H."/>
            <person name="Devisetty U.K."/>
            <person name="Aguiy J.C."/>
        </authorList>
    </citation>
    <scope>NUCLEOTIDE SEQUENCE [LARGE SCALE GENOMIC DNA]</scope>
    <source>
        <strain evidence="1">JCA_2017</strain>
    </source>
</reference>
<organism evidence="1 2">
    <name type="scientific">Mucuna pruriens</name>
    <name type="common">Velvet bean</name>
    <name type="synonym">Dolichos pruriens</name>
    <dbReference type="NCBI Taxonomy" id="157652"/>
    <lineage>
        <taxon>Eukaryota</taxon>
        <taxon>Viridiplantae</taxon>
        <taxon>Streptophyta</taxon>
        <taxon>Embryophyta</taxon>
        <taxon>Tracheophyta</taxon>
        <taxon>Spermatophyta</taxon>
        <taxon>Magnoliopsida</taxon>
        <taxon>eudicotyledons</taxon>
        <taxon>Gunneridae</taxon>
        <taxon>Pentapetalae</taxon>
        <taxon>rosids</taxon>
        <taxon>fabids</taxon>
        <taxon>Fabales</taxon>
        <taxon>Fabaceae</taxon>
        <taxon>Papilionoideae</taxon>
        <taxon>50 kb inversion clade</taxon>
        <taxon>NPAAA clade</taxon>
        <taxon>indigoferoid/millettioid clade</taxon>
        <taxon>Phaseoleae</taxon>
        <taxon>Mucuna</taxon>
    </lineage>
</organism>
<name>A0A371I7T0_MUCPR</name>
<feature type="non-terminal residue" evidence="1">
    <location>
        <position position="1"/>
    </location>
</feature>
<evidence type="ECO:0000313" key="1">
    <source>
        <dbReference type="EMBL" id="RDY11078.1"/>
    </source>
</evidence>
<dbReference type="SUPFAM" id="SSF56672">
    <property type="entry name" value="DNA/RNA polymerases"/>
    <property type="match status" value="1"/>
</dbReference>
<comment type="caution">
    <text evidence="1">The sequence shown here is derived from an EMBL/GenBank/DDBJ whole genome shotgun (WGS) entry which is preliminary data.</text>
</comment>
<gene>
    <name evidence="1" type="ORF">CR513_04306</name>
</gene>
<protein>
    <submittedName>
        <fullName evidence="1">Uncharacterized protein</fullName>
    </submittedName>
</protein>